<organism evidence="2 3">
    <name type="scientific">Anaeramoeba ignava</name>
    <name type="common">Anaerobic marine amoeba</name>
    <dbReference type="NCBI Taxonomy" id="1746090"/>
    <lineage>
        <taxon>Eukaryota</taxon>
        <taxon>Metamonada</taxon>
        <taxon>Anaeramoebidae</taxon>
        <taxon>Anaeramoeba</taxon>
    </lineage>
</organism>
<feature type="region of interest" description="Disordered" evidence="1">
    <location>
        <begin position="157"/>
        <end position="193"/>
    </location>
</feature>
<dbReference type="GO" id="GO:0005886">
    <property type="term" value="C:plasma membrane"/>
    <property type="evidence" value="ECO:0007669"/>
    <property type="project" value="TreeGrafter"/>
</dbReference>
<name>A0A9Q0LEI1_ANAIG</name>
<dbReference type="PANTHER" id="PTHR37516:SF1">
    <property type="entry name" value="SCA1 COMPLEX SCAFFOLD PROTEIN SCAA"/>
    <property type="match status" value="1"/>
</dbReference>
<keyword evidence="3" id="KW-1185">Reference proteome</keyword>
<dbReference type="GO" id="GO:1904515">
    <property type="term" value="P:positive regulation of TORC2 signaling"/>
    <property type="evidence" value="ECO:0007669"/>
    <property type="project" value="TreeGrafter"/>
</dbReference>
<evidence type="ECO:0000256" key="1">
    <source>
        <dbReference type="SAM" id="MobiDB-lite"/>
    </source>
</evidence>
<dbReference type="InterPro" id="IPR016024">
    <property type="entry name" value="ARM-type_fold"/>
</dbReference>
<feature type="compositionally biased region" description="Polar residues" evidence="1">
    <location>
        <begin position="179"/>
        <end position="193"/>
    </location>
</feature>
<dbReference type="EMBL" id="JAPDFW010000088">
    <property type="protein sequence ID" value="KAJ5071417.1"/>
    <property type="molecule type" value="Genomic_DNA"/>
</dbReference>
<dbReference type="OrthoDB" id="18066at2759"/>
<sequence length="1265" mass="148919">MKHKKSRLFDKLTLRKNQSPINSLNKVSEDQIICFTSDNKSYTSSQVPKIESKNFQLQNDKQKSAFIGFQGEIHDIFYRSLETIEEKEKEKEQNKKIEKDDFNFLKNLPKFPNPDNYVSYSQFEQEAFEWKRLIANQIDYIKLPHCLGRNYQRPRLHRENISKRGPSGEKSLSAETRRTSSGNPKSISRHSSSGFTKMEIVHSDSSDLSKVSDSEIIEKFVPAFYENSHLLIKPKDKWSNDLIPSRPQPQYFTSFEEYEFAYINWANYINKNLKQQPPHPNQFQFLYGLRTGKERKKQTQGWVKNFSKNSKTIKLERKIGYLNKHFSWASKINQFFQLHSIISGKDAIQNIKKQNNIPSNLEMELNLGIYDQKTEENIQTNEQNLEKEKEIEKEKEKEVEKEISSDSDDDSDFFYVVEFQVTKNSEQSKQEIEKERKEWEKKLIIQFFDKIAQLQDQNRNIYCNHAKQPIGIIKAKLIPSQDLKFGELSPNPDLNLNILDPGFSSLNNLSSFALRRKDLSQSVLQNSFSFLPNVDKKYQHFKIEDYDIPEPFDLKRLSTDKNYLTHLQEIINYIDNKSWLDTVDFHKNPSNFHEEILFKTERRKMEEIIKGKECLTTGDVRKILYQSTPLDFFAHLIDEQTTFNFEEQTFGSALLTAIKSENFHEILSLLNDSCSFLTQTKVARLVSEVLQTSFGRSLISRFVQNNDIINLYYIAYSMSLLTGKKYPIFPFSEEIKYVSQLIKEDEKENKIDLELELTLLTHYYLSVIQKRISTEENMFLYVTTSKEISQKLNHLEVLIESELKKSVSNVEKRLFSGIGSNSFSVSEYYSFILKKFLNHSTDSMIRILQSNDINILGNIRKLSKSKFSHVQLASKKFWETLVSDKKWQEFLVSRYSKEYFMLITDFKPDIITETKENKEIEEIGTQKSPLMNFLVYIFLKTIFGEIQNSKSPSYYLALLRGKLFFDLLVQIEDYVNKGHSFETLVFMSKIMKMMVKKFAVVDCIKTEIPRNVTDMNIINSFLVITYDHFEIILSIISKASKTLDPMKIHFISILRILMSYKNIFKYVDENNNFIVSIIKFIKEQTDFNLVSNLWWFLFELIHFHPNFLSKLIKNKIFKSILELISPANNPPVIIYGFDFLCLIFNSEMFIHDNEKRKRKLFYDSTQKKLSKLKEKDAKMVSDFLNEQSLFVSYHMIFKTHLDSFGRIFINIAKFYYCISTTPVCSKLFNSIVTRENYKAGLDLVSSLYEHKYKLKFNKKKGSYNF</sequence>
<comment type="caution">
    <text evidence="2">The sequence shown here is derived from an EMBL/GenBank/DDBJ whole genome shotgun (WGS) entry which is preliminary data.</text>
</comment>
<feature type="region of interest" description="Disordered" evidence="1">
    <location>
        <begin position="382"/>
        <end position="408"/>
    </location>
</feature>
<dbReference type="Proteomes" id="UP001149090">
    <property type="component" value="Unassembled WGS sequence"/>
</dbReference>
<feature type="compositionally biased region" description="Basic and acidic residues" evidence="1">
    <location>
        <begin position="384"/>
        <end position="404"/>
    </location>
</feature>
<reference evidence="2" key="1">
    <citation type="submission" date="2022-10" db="EMBL/GenBank/DDBJ databases">
        <title>Novel sulphate-reducing endosymbionts in the free-living metamonad Anaeramoeba.</title>
        <authorList>
            <person name="Jerlstrom-Hultqvist J."/>
            <person name="Cepicka I."/>
            <person name="Gallot-Lavallee L."/>
            <person name="Salas-Leiva D."/>
            <person name="Curtis B.A."/>
            <person name="Zahonova K."/>
            <person name="Pipaliya S."/>
            <person name="Dacks J."/>
            <person name="Roger A.J."/>
        </authorList>
    </citation>
    <scope>NUCLEOTIDE SEQUENCE</scope>
    <source>
        <strain evidence="2">BMAN</strain>
    </source>
</reference>
<proteinExistence type="predicted"/>
<evidence type="ECO:0000313" key="3">
    <source>
        <dbReference type="Proteomes" id="UP001149090"/>
    </source>
</evidence>
<protein>
    <submittedName>
        <fullName evidence="2">Sca1 complex scaffold protein scaa</fullName>
    </submittedName>
</protein>
<dbReference type="SUPFAM" id="SSF48371">
    <property type="entry name" value="ARM repeat"/>
    <property type="match status" value="1"/>
</dbReference>
<dbReference type="GO" id="GO:0005829">
    <property type="term" value="C:cytosol"/>
    <property type="evidence" value="ECO:0007669"/>
    <property type="project" value="TreeGrafter"/>
</dbReference>
<evidence type="ECO:0000313" key="2">
    <source>
        <dbReference type="EMBL" id="KAJ5071417.1"/>
    </source>
</evidence>
<gene>
    <name evidence="2" type="ORF">M0811_10260</name>
</gene>
<accession>A0A9Q0LEI1</accession>
<dbReference type="InterPro" id="IPR037474">
    <property type="entry name" value="ScaA"/>
</dbReference>
<dbReference type="AlphaFoldDB" id="A0A9Q0LEI1"/>
<dbReference type="GO" id="GO:0046579">
    <property type="term" value="P:positive regulation of Ras protein signal transduction"/>
    <property type="evidence" value="ECO:0007669"/>
    <property type="project" value="TreeGrafter"/>
</dbReference>
<dbReference type="PANTHER" id="PTHR37516">
    <property type="entry name" value="SCA1 COMPLEX SCAFFOLD PROTEIN SCAA"/>
    <property type="match status" value="1"/>
</dbReference>